<evidence type="ECO:0000256" key="6">
    <source>
        <dbReference type="ARBA" id="ARBA00022630"/>
    </source>
</evidence>
<protein>
    <recommendedName>
        <fullName evidence="19">Ankyrin repeat-containing protein</fullName>
    </recommendedName>
</protein>
<keyword evidence="13" id="KW-1015">Disulfide bond</keyword>
<sequence>MSVVTTSSSSTTLSTTTILLKQIINNTYLFKCIIQQVHKIHLELGRRRIFRYSELNARWLINKRLYHIFDEKIRNDPHFYLSRDEVILFMADNTSLDRFKRVLEHDPRAIYSTGLLMDRAVSTGSLDIVKYIFNDILPSQPYQLWIKKSTAYLKDLTSKANEVHTRKPQNFIDIGPSTIASAANSGYFEMVEYLVENIKLDNGCSSLAYYMCAKGGYLDILKYLLEYYKPKFEKNDTAPNTLSVVDLYEHACHAAKLSLLEYLVASVPQPPNMWRMVASSISSQNIALASDQPPNNHLDYSMDSAVRTGSMTIVQLVFNIIRRVLPEFIIPHSASTVSASKGMFDILNYLVDNGCQLSDNAMALAAEHGHEEIVRYLHQRIQPFNMSMLVDGAAAHGSLAIVKFLTESGYSASPLALNSAATHGHLSVVMTEGATQQAFNWASGNNRLAVLDFLHKRHTRLCLQTPSRTIADLMSDDALQGAVRSGHKQTSQYILDHFRHECNLIDCTMIAFSNGNFHIMDLIDHNNPLIIFSNHQQQKKININTIESNNNNNGIDNNNNNNNNNKRNRKKKKDYCQNLNHFFEWINSIQYFKEHHAETVDDCCCEITMIDKANLDLNSVLNQVVKTRFFKYFRVNLFAECPFWVVTTLCGMDGGCGVCECDDNEIPLPWRIEDHSSDRVNLSPPPQGFTRWKDRKEDMWVIPYGPDSDTSYVNLDDTPESFTGYDGSSVWRSIYNENCFTIIDCKTNRLYFLLTNKNRAVGKIGPFLTDYKFNTGHEVDDGTTYALVQQLLKTNLLCNPSFDETLLFKDTYDKENLITQFKGHFQNISSILNCVTCEKCKLYGKMQTLGLGTALKILFDEDQSSLQRNEIIALINTLRQLSNSITFIKELTKNSDFDVHRHYHPNGDSQISEFKQKENEVTKQEEEEEEETISKNLGPTSPSWSQILLKNKYIKQSYLWIVDKTGQMTRSQIILLALMTVMSIALIVNPLPKPPKKKKQKSKQNNNNNNNNINNNNDNINDDHDNSHRKNNNNNNNNNYHQLRESRSITTMSIKAATNTNNTNNKQFWEEEEEKANDETYKTAIKTTNFIDDDGASFANNSKSHVVGWDNQGDLTSGWGIDPFERKKSQSLGLDYQEDNSNAIAHHQQQQQQQVVQQQQQATYRLPPSNKAHLKLSELLLEMKEEEENFPAEQIATQNAADNEEKDTHEETLSAPLKIQAKQTAPTFYQPLTSKNIATKTESTSSINNNNNNTNTTTASGAATKKKSASAPISHEKKKALLHTNQYSNLKFDDDDHEEKVKASTSSAVTTQSSQQKKKNDKSTPKQSTPTPTPTPVPAPAPAQTKQQPKPQAEPSKQKDTKPQQSTATASKQQKEKTPVAPVPTPKAQATPVVEPAKKNEQPEIKKKKTSKPATTATATTTQTSNNKKKSSSSKQIQQSSSSSSSTKTVVAIVAVLLVLALAFKFNDIISLVQ</sequence>
<feature type="compositionally biased region" description="Low complexity" evidence="16">
    <location>
        <begin position="1342"/>
        <end position="1353"/>
    </location>
</feature>
<evidence type="ECO:0000256" key="8">
    <source>
        <dbReference type="ARBA" id="ARBA00022824"/>
    </source>
</evidence>
<comment type="similarity">
    <text evidence="3">Belongs to the EROs family.</text>
</comment>
<name>F4QEQ8_CACFS</name>
<keyword evidence="6" id="KW-0285">Flavoprotein</keyword>
<reference evidence="18" key="1">
    <citation type="journal article" date="2011" name="Genome Res.">
        <title>Phylogeny-wide analysis of social amoeba genomes highlights ancient origins for complex intercellular communication.</title>
        <authorList>
            <person name="Heidel A.J."/>
            <person name="Lawal H.M."/>
            <person name="Felder M."/>
            <person name="Schilde C."/>
            <person name="Helps N.R."/>
            <person name="Tunggal B."/>
            <person name="Rivero F."/>
            <person name="John U."/>
            <person name="Schleicher M."/>
            <person name="Eichinger L."/>
            <person name="Platzer M."/>
            <person name="Noegel A.A."/>
            <person name="Schaap P."/>
            <person name="Gloeckner G."/>
        </authorList>
    </citation>
    <scope>NUCLEOTIDE SEQUENCE [LARGE SCALE GENOMIC DNA]</scope>
    <source>
        <strain evidence="18">SH3</strain>
    </source>
</reference>
<keyword evidence="10" id="KW-0249">Electron transport</keyword>
<keyword evidence="11" id="KW-0560">Oxidoreductase</keyword>
<accession>F4QEQ8</accession>
<evidence type="ECO:0000256" key="5">
    <source>
        <dbReference type="ARBA" id="ARBA00022448"/>
    </source>
</evidence>
<evidence type="ECO:0000256" key="9">
    <source>
        <dbReference type="ARBA" id="ARBA00022827"/>
    </source>
</evidence>
<evidence type="ECO:0000256" key="2">
    <source>
        <dbReference type="ARBA" id="ARBA00004367"/>
    </source>
</evidence>
<dbReference type="GO" id="GO:0016972">
    <property type="term" value="F:thiol oxidase activity"/>
    <property type="evidence" value="ECO:0007669"/>
    <property type="project" value="InterPro"/>
</dbReference>
<dbReference type="GO" id="GO:0034975">
    <property type="term" value="P:protein folding in endoplasmic reticulum"/>
    <property type="evidence" value="ECO:0007669"/>
    <property type="project" value="InterPro"/>
</dbReference>
<feature type="compositionally biased region" description="Low complexity" evidence="16">
    <location>
        <begin position="1003"/>
        <end position="1019"/>
    </location>
</feature>
<evidence type="ECO:0000256" key="1">
    <source>
        <dbReference type="ARBA" id="ARBA00001974"/>
    </source>
</evidence>
<dbReference type="SUPFAM" id="SSF110019">
    <property type="entry name" value="ERO1-like"/>
    <property type="match status" value="1"/>
</dbReference>
<keyword evidence="8" id="KW-0256">Endoplasmic reticulum</keyword>
<comment type="subunit">
    <text evidence="4">May function both as a monomer and a homodimer.</text>
</comment>
<dbReference type="GO" id="GO:0005789">
    <property type="term" value="C:endoplasmic reticulum membrane"/>
    <property type="evidence" value="ECO:0007669"/>
    <property type="project" value="UniProtKB-SubCell"/>
</dbReference>
<evidence type="ECO:0008006" key="19">
    <source>
        <dbReference type="Google" id="ProtNLM"/>
    </source>
</evidence>
<feature type="region of interest" description="Disordered" evidence="16">
    <location>
        <begin position="549"/>
        <end position="569"/>
    </location>
</feature>
<feature type="region of interest" description="Disordered" evidence="16">
    <location>
        <begin position="1241"/>
        <end position="1448"/>
    </location>
</feature>
<dbReference type="Proteomes" id="UP000007797">
    <property type="component" value="Unassembled WGS sequence"/>
</dbReference>
<dbReference type="RefSeq" id="XP_004350018.1">
    <property type="nucleotide sequence ID" value="XM_004349968.1"/>
</dbReference>
<evidence type="ECO:0000313" key="18">
    <source>
        <dbReference type="Proteomes" id="UP000007797"/>
    </source>
</evidence>
<keyword evidence="14" id="KW-0325">Glycoprotein</keyword>
<feature type="compositionally biased region" description="Basic and acidic residues" evidence="16">
    <location>
        <begin position="1291"/>
        <end position="1302"/>
    </location>
</feature>
<keyword evidence="12" id="KW-0472">Membrane</keyword>
<feature type="compositionally biased region" description="Low complexity" evidence="16">
    <location>
        <begin position="549"/>
        <end position="565"/>
    </location>
</feature>
<dbReference type="GO" id="GO:0015035">
    <property type="term" value="F:protein-disulfide reductase activity"/>
    <property type="evidence" value="ECO:0007669"/>
    <property type="project" value="InterPro"/>
</dbReference>
<keyword evidence="15" id="KW-0676">Redox-active center</keyword>
<proteinExistence type="inferred from homology"/>
<dbReference type="Pfam" id="PF04137">
    <property type="entry name" value="ERO1"/>
    <property type="match status" value="2"/>
</dbReference>
<dbReference type="OrthoDB" id="269384at2759"/>
<dbReference type="SMART" id="SM00248">
    <property type="entry name" value="ANK"/>
    <property type="match status" value="3"/>
</dbReference>
<evidence type="ECO:0000256" key="16">
    <source>
        <dbReference type="SAM" id="MobiDB-lite"/>
    </source>
</evidence>
<evidence type="ECO:0000256" key="11">
    <source>
        <dbReference type="ARBA" id="ARBA00023002"/>
    </source>
</evidence>
<dbReference type="Gene3D" id="1.25.40.20">
    <property type="entry name" value="Ankyrin repeat-containing domain"/>
    <property type="match status" value="2"/>
</dbReference>
<feature type="region of interest" description="Disordered" evidence="16">
    <location>
        <begin position="914"/>
        <end position="938"/>
    </location>
</feature>
<evidence type="ECO:0000256" key="10">
    <source>
        <dbReference type="ARBA" id="ARBA00022982"/>
    </source>
</evidence>
<dbReference type="SUPFAM" id="SSF140860">
    <property type="entry name" value="Pseudo ankyrin repeat-like"/>
    <property type="match status" value="1"/>
</dbReference>
<feature type="compositionally biased region" description="Low complexity" evidence="16">
    <location>
        <begin position="1241"/>
        <end position="1263"/>
    </location>
</feature>
<dbReference type="InterPro" id="IPR037192">
    <property type="entry name" value="ERO1-like_sf"/>
</dbReference>
<keyword evidence="9" id="KW-0274">FAD</keyword>
<dbReference type="GeneID" id="14866350"/>
<organism evidence="17 18">
    <name type="scientific">Cavenderia fasciculata</name>
    <name type="common">Slime mold</name>
    <name type="synonym">Dictyostelium fasciculatum</name>
    <dbReference type="NCBI Taxonomy" id="261658"/>
    <lineage>
        <taxon>Eukaryota</taxon>
        <taxon>Amoebozoa</taxon>
        <taxon>Evosea</taxon>
        <taxon>Eumycetozoa</taxon>
        <taxon>Dictyostelia</taxon>
        <taxon>Acytosteliales</taxon>
        <taxon>Cavenderiaceae</taxon>
        <taxon>Cavenderia</taxon>
    </lineage>
</organism>
<feature type="compositionally biased region" description="Basic and acidic residues" evidence="16">
    <location>
        <begin position="1396"/>
        <end position="1405"/>
    </location>
</feature>
<keyword evidence="7" id="KW-0732">Signal</keyword>
<feature type="region of interest" description="Disordered" evidence="16">
    <location>
        <begin position="991"/>
        <end position="1040"/>
    </location>
</feature>
<evidence type="ECO:0000256" key="14">
    <source>
        <dbReference type="ARBA" id="ARBA00023180"/>
    </source>
</evidence>
<feature type="compositionally biased region" description="Low complexity" evidence="16">
    <location>
        <begin position="1433"/>
        <end position="1448"/>
    </location>
</feature>
<evidence type="ECO:0000256" key="3">
    <source>
        <dbReference type="ARBA" id="ARBA00008277"/>
    </source>
</evidence>
<evidence type="ECO:0000313" key="17">
    <source>
        <dbReference type="EMBL" id="EGG13319.1"/>
    </source>
</evidence>
<gene>
    <name evidence="17" type="ORF">DFA_11080</name>
</gene>
<dbReference type="Pfam" id="PF12796">
    <property type="entry name" value="Ank_2"/>
    <property type="match status" value="1"/>
</dbReference>
<feature type="compositionally biased region" description="Low complexity" evidence="16">
    <location>
        <begin position="1303"/>
        <end position="1315"/>
    </location>
</feature>
<feature type="compositionally biased region" description="Pro residues" evidence="16">
    <location>
        <begin position="1331"/>
        <end position="1341"/>
    </location>
</feature>
<evidence type="ECO:0000256" key="15">
    <source>
        <dbReference type="ARBA" id="ARBA00023284"/>
    </source>
</evidence>
<dbReference type="SUPFAM" id="SSF48403">
    <property type="entry name" value="Ankyrin repeat"/>
    <property type="match status" value="1"/>
</dbReference>
<dbReference type="PANTHER" id="PTHR12613:SF0">
    <property type="entry name" value="ERO1-LIKE PROTEIN"/>
    <property type="match status" value="1"/>
</dbReference>
<keyword evidence="18" id="KW-1185">Reference proteome</keyword>
<feature type="compositionally biased region" description="Low complexity" evidence="16">
    <location>
        <begin position="1412"/>
        <end position="1426"/>
    </location>
</feature>
<comment type="subcellular location">
    <subcellularLocation>
        <location evidence="2">Endoplasmic reticulum membrane</location>
        <topology evidence="2">Peripheral membrane protein</topology>
        <orientation evidence="2">Lumenal side</orientation>
    </subcellularLocation>
</comment>
<dbReference type="InterPro" id="IPR036770">
    <property type="entry name" value="Ankyrin_rpt-contain_sf"/>
</dbReference>
<dbReference type="InterPro" id="IPR007266">
    <property type="entry name" value="Ero1"/>
</dbReference>
<feature type="compositionally biased region" description="Basic and acidic residues" evidence="16">
    <location>
        <begin position="914"/>
        <end position="924"/>
    </location>
</feature>
<dbReference type="GO" id="GO:0071949">
    <property type="term" value="F:FAD binding"/>
    <property type="evidence" value="ECO:0007669"/>
    <property type="project" value="InterPro"/>
</dbReference>
<dbReference type="KEGG" id="dfa:DFA_11080"/>
<dbReference type="EMBL" id="GL883029">
    <property type="protein sequence ID" value="EGG13319.1"/>
    <property type="molecule type" value="Genomic_DNA"/>
</dbReference>
<feature type="compositionally biased region" description="Polar residues" evidence="16">
    <location>
        <begin position="1363"/>
        <end position="1372"/>
    </location>
</feature>
<dbReference type="PANTHER" id="PTHR12613">
    <property type="entry name" value="ERO1-RELATED"/>
    <property type="match status" value="1"/>
</dbReference>
<keyword evidence="5" id="KW-0813">Transport</keyword>
<evidence type="ECO:0000256" key="7">
    <source>
        <dbReference type="ARBA" id="ARBA00022729"/>
    </source>
</evidence>
<dbReference type="InterPro" id="IPR002110">
    <property type="entry name" value="Ankyrin_rpt"/>
</dbReference>
<evidence type="ECO:0000256" key="4">
    <source>
        <dbReference type="ARBA" id="ARBA00011802"/>
    </source>
</evidence>
<comment type="cofactor">
    <cofactor evidence="1">
        <name>FAD</name>
        <dbReference type="ChEBI" id="CHEBI:57692"/>
    </cofactor>
</comment>
<evidence type="ECO:0000256" key="13">
    <source>
        <dbReference type="ARBA" id="ARBA00023157"/>
    </source>
</evidence>
<dbReference type="STRING" id="1054147.F4QEQ8"/>
<evidence type="ECO:0000256" key="12">
    <source>
        <dbReference type="ARBA" id="ARBA00023136"/>
    </source>
</evidence>